<accession>A0A1L9NGC2</accession>
<evidence type="ECO:0000313" key="1">
    <source>
        <dbReference type="EMBL" id="OJI88336.1"/>
    </source>
</evidence>
<name>A0A1L9NGC2_ASPTC</name>
<dbReference type="VEuPathDB" id="FungiDB:ASPTUDRAFT_51286"/>
<dbReference type="Proteomes" id="UP000184304">
    <property type="component" value="Unassembled WGS sequence"/>
</dbReference>
<organism evidence="1 2">
    <name type="scientific">Aspergillus tubingensis (strain CBS 134.48)</name>
    <dbReference type="NCBI Taxonomy" id="767770"/>
    <lineage>
        <taxon>Eukaryota</taxon>
        <taxon>Fungi</taxon>
        <taxon>Dikarya</taxon>
        <taxon>Ascomycota</taxon>
        <taxon>Pezizomycotina</taxon>
        <taxon>Eurotiomycetes</taxon>
        <taxon>Eurotiomycetidae</taxon>
        <taxon>Eurotiales</taxon>
        <taxon>Aspergillaceae</taxon>
        <taxon>Aspergillus</taxon>
        <taxon>Aspergillus subgen. Circumdati</taxon>
    </lineage>
</organism>
<gene>
    <name evidence="1" type="ORF">ASPTUDRAFT_51286</name>
</gene>
<dbReference type="EMBL" id="KV878180">
    <property type="protein sequence ID" value="OJI88336.1"/>
    <property type="molecule type" value="Genomic_DNA"/>
</dbReference>
<proteinExistence type="predicted"/>
<keyword evidence="2" id="KW-1185">Reference proteome</keyword>
<evidence type="ECO:0000313" key="2">
    <source>
        <dbReference type="Proteomes" id="UP000184304"/>
    </source>
</evidence>
<protein>
    <submittedName>
        <fullName evidence="1">Uncharacterized protein</fullName>
    </submittedName>
</protein>
<sequence>MGSEKPHLFLFTPITHTLRSSLPPAFSLLAHSLYSASASPKLIISPGFQRSLFHALSRYVRPAKCVEEARA</sequence>
<reference evidence="2" key="1">
    <citation type="journal article" date="2017" name="Genome Biol.">
        <title>Comparative genomics reveals high biological diversity and specific adaptations in the industrially and medically important fungal genus Aspergillus.</title>
        <authorList>
            <person name="de Vries R.P."/>
            <person name="Riley R."/>
            <person name="Wiebenga A."/>
            <person name="Aguilar-Osorio G."/>
            <person name="Amillis S."/>
            <person name="Uchima C.A."/>
            <person name="Anderluh G."/>
            <person name="Asadollahi M."/>
            <person name="Askin M."/>
            <person name="Barry K."/>
            <person name="Battaglia E."/>
            <person name="Bayram O."/>
            <person name="Benocci T."/>
            <person name="Braus-Stromeyer S.A."/>
            <person name="Caldana C."/>
            <person name="Canovas D."/>
            <person name="Cerqueira G.C."/>
            <person name="Chen F."/>
            <person name="Chen W."/>
            <person name="Choi C."/>
            <person name="Clum A."/>
            <person name="Dos Santos R.A."/>
            <person name="Damasio A.R."/>
            <person name="Diallinas G."/>
            <person name="Emri T."/>
            <person name="Fekete E."/>
            <person name="Flipphi M."/>
            <person name="Freyberg S."/>
            <person name="Gallo A."/>
            <person name="Gournas C."/>
            <person name="Habgood R."/>
            <person name="Hainaut M."/>
            <person name="Harispe M.L."/>
            <person name="Henrissat B."/>
            <person name="Hilden K.S."/>
            <person name="Hope R."/>
            <person name="Hossain A."/>
            <person name="Karabika E."/>
            <person name="Karaffa L."/>
            <person name="Karanyi Z."/>
            <person name="Krasevec N."/>
            <person name="Kuo A."/>
            <person name="Kusch H."/>
            <person name="LaButti K."/>
            <person name="Lagendijk E.L."/>
            <person name="Lapidus A."/>
            <person name="Levasseur A."/>
            <person name="Lindquist E."/>
            <person name="Lipzen A."/>
            <person name="Logrieco A.F."/>
            <person name="MacCabe A."/>
            <person name="Maekelae M.R."/>
            <person name="Malavazi I."/>
            <person name="Melin P."/>
            <person name="Meyer V."/>
            <person name="Mielnichuk N."/>
            <person name="Miskei M."/>
            <person name="Molnar A.P."/>
            <person name="Mule G."/>
            <person name="Ngan C.Y."/>
            <person name="Orejas M."/>
            <person name="Orosz E."/>
            <person name="Ouedraogo J.P."/>
            <person name="Overkamp K.M."/>
            <person name="Park H.-S."/>
            <person name="Perrone G."/>
            <person name="Piumi F."/>
            <person name="Punt P.J."/>
            <person name="Ram A.F."/>
            <person name="Ramon A."/>
            <person name="Rauscher S."/>
            <person name="Record E."/>
            <person name="Riano-Pachon D.M."/>
            <person name="Robert V."/>
            <person name="Roehrig J."/>
            <person name="Ruller R."/>
            <person name="Salamov A."/>
            <person name="Salih N.S."/>
            <person name="Samson R.A."/>
            <person name="Sandor E."/>
            <person name="Sanguinetti M."/>
            <person name="Schuetze T."/>
            <person name="Sepcic K."/>
            <person name="Shelest E."/>
            <person name="Sherlock G."/>
            <person name="Sophianopoulou V."/>
            <person name="Squina F.M."/>
            <person name="Sun H."/>
            <person name="Susca A."/>
            <person name="Todd R.B."/>
            <person name="Tsang A."/>
            <person name="Unkles S.E."/>
            <person name="van de Wiele N."/>
            <person name="van Rossen-Uffink D."/>
            <person name="Oliveira J.V."/>
            <person name="Vesth T.C."/>
            <person name="Visser J."/>
            <person name="Yu J.-H."/>
            <person name="Zhou M."/>
            <person name="Andersen M.R."/>
            <person name="Archer D.B."/>
            <person name="Baker S.E."/>
            <person name="Benoit I."/>
            <person name="Brakhage A.A."/>
            <person name="Braus G.H."/>
            <person name="Fischer R."/>
            <person name="Frisvad J.C."/>
            <person name="Goldman G.H."/>
            <person name="Houbraken J."/>
            <person name="Oakley B."/>
            <person name="Pocsi I."/>
            <person name="Scazzocchio C."/>
            <person name="Seiboth B."/>
            <person name="vanKuyk P.A."/>
            <person name="Wortman J."/>
            <person name="Dyer P.S."/>
            <person name="Grigoriev I.V."/>
        </authorList>
    </citation>
    <scope>NUCLEOTIDE SEQUENCE [LARGE SCALE GENOMIC DNA]</scope>
    <source>
        <strain evidence="2">CBS 134.48</strain>
    </source>
</reference>
<dbReference type="AlphaFoldDB" id="A0A1L9NGC2"/>